<organism evidence="3 4">
    <name type="scientific">Laccaria amethystina LaAM-08-1</name>
    <dbReference type="NCBI Taxonomy" id="1095629"/>
    <lineage>
        <taxon>Eukaryota</taxon>
        <taxon>Fungi</taxon>
        <taxon>Dikarya</taxon>
        <taxon>Basidiomycota</taxon>
        <taxon>Agaricomycotina</taxon>
        <taxon>Agaricomycetes</taxon>
        <taxon>Agaricomycetidae</taxon>
        <taxon>Agaricales</taxon>
        <taxon>Agaricineae</taxon>
        <taxon>Hydnangiaceae</taxon>
        <taxon>Laccaria</taxon>
    </lineage>
</organism>
<evidence type="ECO:0000313" key="3">
    <source>
        <dbReference type="EMBL" id="KIJ91994.1"/>
    </source>
</evidence>
<dbReference type="GO" id="GO:0005737">
    <property type="term" value="C:cytoplasm"/>
    <property type="evidence" value="ECO:0007669"/>
    <property type="project" value="TreeGrafter"/>
</dbReference>
<evidence type="ECO:0000259" key="2">
    <source>
        <dbReference type="Pfam" id="PF23572"/>
    </source>
</evidence>
<dbReference type="InterPro" id="IPR055377">
    <property type="entry name" value="GH3_M"/>
</dbReference>
<accession>A0A0C9WHY3</accession>
<dbReference type="OrthoDB" id="2979464at2759"/>
<protein>
    <submittedName>
        <fullName evidence="3">Uncharacterized protein</fullName>
    </submittedName>
</protein>
<dbReference type="Pfam" id="PF23572">
    <property type="entry name" value="GH3_C"/>
    <property type="match status" value="1"/>
</dbReference>
<reference evidence="4" key="2">
    <citation type="submission" date="2015-01" db="EMBL/GenBank/DDBJ databases">
        <title>Evolutionary Origins and Diversification of the Mycorrhizal Mutualists.</title>
        <authorList>
            <consortium name="DOE Joint Genome Institute"/>
            <consortium name="Mycorrhizal Genomics Consortium"/>
            <person name="Kohler A."/>
            <person name="Kuo A."/>
            <person name="Nagy L.G."/>
            <person name="Floudas D."/>
            <person name="Copeland A."/>
            <person name="Barry K.W."/>
            <person name="Cichocki N."/>
            <person name="Veneault-Fourrey C."/>
            <person name="LaButti K."/>
            <person name="Lindquist E.A."/>
            <person name="Lipzen A."/>
            <person name="Lundell T."/>
            <person name="Morin E."/>
            <person name="Murat C."/>
            <person name="Riley R."/>
            <person name="Ohm R."/>
            <person name="Sun H."/>
            <person name="Tunlid A."/>
            <person name="Henrissat B."/>
            <person name="Grigoriev I.V."/>
            <person name="Hibbett D.S."/>
            <person name="Martin F."/>
        </authorList>
    </citation>
    <scope>NUCLEOTIDE SEQUENCE [LARGE SCALE GENOMIC DNA]</scope>
    <source>
        <strain evidence="4">LaAM-08-1</strain>
    </source>
</reference>
<dbReference type="AlphaFoldDB" id="A0A0C9WHY3"/>
<feature type="domain" description="GH3 middle" evidence="1">
    <location>
        <begin position="149"/>
        <end position="216"/>
    </location>
</feature>
<dbReference type="PANTHER" id="PTHR31901:SF9">
    <property type="entry name" value="GH3 DOMAIN-CONTAINING PROTEIN"/>
    <property type="match status" value="1"/>
</dbReference>
<dbReference type="Pfam" id="PF03321">
    <property type="entry name" value="GH3"/>
    <property type="match status" value="1"/>
</dbReference>
<sequence length="365" mass="41532">MTMLFAVTDPSLVFMRAGYTSVFYDAVLTLEEHWDIVVDSVDSGKIPDVHDLDYCRPFLEAQIKPNPHRAAELRSIQKGTEGWLKQIWPSLKTIRTISSGSYAAIVPKIRHHIGPNVEIESILYISSECVIGHGYDPTNDHNLYRVSRDSHFEYLDVTEPESVQALHQAWELQTGKRYEIVATTRNGLWRYQMRDVVEVGGFDPSDGQPLIRFIERRGVGFRILAEMVSEELIQNAIHSTHYTLGRVLEFVAELDDRQFPPSYGYFVELEEELGPDPDSSPRKVQEALFTNPGYKFSNDIGRIGMPTIRIVAPRTFRAYREWRLELTGRPMGQIKVSTTTVDVATKEWLAKRVISEVGLPSVSSS</sequence>
<dbReference type="Proteomes" id="UP000054477">
    <property type="component" value="Unassembled WGS sequence"/>
</dbReference>
<dbReference type="PANTHER" id="PTHR31901">
    <property type="entry name" value="GH3 DOMAIN-CONTAINING PROTEIN"/>
    <property type="match status" value="1"/>
</dbReference>
<feature type="domain" description="GH3 C-terminal" evidence="2">
    <location>
        <begin position="233"/>
        <end position="338"/>
    </location>
</feature>
<dbReference type="InterPro" id="IPR055378">
    <property type="entry name" value="GH3_C"/>
</dbReference>
<evidence type="ECO:0000313" key="4">
    <source>
        <dbReference type="Proteomes" id="UP000054477"/>
    </source>
</evidence>
<keyword evidence="4" id="KW-1185">Reference proteome</keyword>
<dbReference type="Pfam" id="PF23571">
    <property type="entry name" value="GH3_M"/>
    <property type="match status" value="1"/>
</dbReference>
<evidence type="ECO:0000259" key="1">
    <source>
        <dbReference type="Pfam" id="PF23571"/>
    </source>
</evidence>
<dbReference type="HOGENOM" id="CLU_062473_0_0_1"/>
<dbReference type="EMBL" id="KN838949">
    <property type="protein sequence ID" value="KIJ91994.1"/>
    <property type="molecule type" value="Genomic_DNA"/>
</dbReference>
<gene>
    <name evidence="3" type="ORF">K443DRAFT_463446</name>
</gene>
<reference evidence="3 4" key="1">
    <citation type="submission" date="2014-04" db="EMBL/GenBank/DDBJ databases">
        <authorList>
            <consortium name="DOE Joint Genome Institute"/>
            <person name="Kuo A."/>
            <person name="Kohler A."/>
            <person name="Nagy L.G."/>
            <person name="Floudas D."/>
            <person name="Copeland A."/>
            <person name="Barry K.W."/>
            <person name="Cichocki N."/>
            <person name="Veneault-Fourrey C."/>
            <person name="LaButti K."/>
            <person name="Lindquist E.A."/>
            <person name="Lipzen A."/>
            <person name="Lundell T."/>
            <person name="Morin E."/>
            <person name="Murat C."/>
            <person name="Sun H."/>
            <person name="Tunlid A."/>
            <person name="Henrissat B."/>
            <person name="Grigoriev I.V."/>
            <person name="Hibbett D.S."/>
            <person name="Martin F."/>
            <person name="Nordberg H.P."/>
            <person name="Cantor M.N."/>
            <person name="Hua S.X."/>
        </authorList>
    </citation>
    <scope>NUCLEOTIDE SEQUENCE [LARGE SCALE GENOMIC DNA]</scope>
    <source>
        <strain evidence="3 4">LaAM-08-1</strain>
    </source>
</reference>
<dbReference type="GO" id="GO:0016881">
    <property type="term" value="F:acid-amino acid ligase activity"/>
    <property type="evidence" value="ECO:0007669"/>
    <property type="project" value="TreeGrafter"/>
</dbReference>
<name>A0A0C9WHY3_9AGAR</name>
<dbReference type="InterPro" id="IPR004993">
    <property type="entry name" value="GH3"/>
</dbReference>
<proteinExistence type="predicted"/>